<evidence type="ECO:0000256" key="3">
    <source>
        <dbReference type="ARBA" id="ARBA00022676"/>
    </source>
</evidence>
<comment type="caution">
    <text evidence="15">The sequence shown here is derived from an EMBL/GenBank/DDBJ whole genome shotgun (WGS) entry which is preliminary data.</text>
</comment>
<gene>
    <name evidence="15" type="ORF">BHV80_04600</name>
</gene>
<keyword evidence="9" id="KW-1133">Transmembrane helix</keyword>
<dbReference type="GO" id="GO:0050650">
    <property type="term" value="P:chondroitin sulfate proteoglycan biosynthetic process"/>
    <property type="evidence" value="ECO:0007669"/>
    <property type="project" value="TreeGrafter"/>
</dbReference>
<dbReference type="GeneID" id="5302695"/>
<evidence type="ECO:0000256" key="6">
    <source>
        <dbReference type="ARBA" id="ARBA00022723"/>
    </source>
</evidence>
<name>A0A1Q6JIV8_PHOVU</name>
<dbReference type="OMA" id="NIFWGDY"/>
<protein>
    <recommendedName>
        <fullName evidence="14">Peptide O-xylosyltransferase</fullName>
    </recommendedName>
</protein>
<evidence type="ECO:0000256" key="1">
    <source>
        <dbReference type="ARBA" id="ARBA00004323"/>
    </source>
</evidence>
<keyword evidence="12" id="KW-1015">Disulfide bond</keyword>
<dbReference type="PANTHER" id="PTHR46025:SF3">
    <property type="entry name" value="XYLOSYLTRANSFERASE OXT"/>
    <property type="match status" value="1"/>
</dbReference>
<dbReference type="AlphaFoldDB" id="A0A1Q6JIV8"/>
<dbReference type="GO" id="GO:0046872">
    <property type="term" value="F:metal ion binding"/>
    <property type="evidence" value="ECO:0007669"/>
    <property type="project" value="UniProtKB-KW"/>
</dbReference>
<keyword evidence="11" id="KW-0472">Membrane</keyword>
<evidence type="ECO:0000313" key="16">
    <source>
        <dbReference type="Proteomes" id="UP000186631"/>
    </source>
</evidence>
<keyword evidence="3" id="KW-0328">Glycosyltransferase</keyword>
<evidence type="ECO:0000256" key="4">
    <source>
        <dbReference type="ARBA" id="ARBA00022679"/>
    </source>
</evidence>
<dbReference type="GO" id="GO:0016020">
    <property type="term" value="C:membrane"/>
    <property type="evidence" value="ECO:0007669"/>
    <property type="project" value="InterPro"/>
</dbReference>
<evidence type="ECO:0000256" key="11">
    <source>
        <dbReference type="ARBA" id="ARBA00023136"/>
    </source>
</evidence>
<dbReference type="EMBL" id="MNQV01000103">
    <property type="protein sequence ID" value="OKZ53030.1"/>
    <property type="molecule type" value="Genomic_DNA"/>
</dbReference>
<organism evidence="15 16">
    <name type="scientific">Phocaeicola vulgatus</name>
    <name type="common">Bacteroides vulgatus</name>
    <dbReference type="NCBI Taxonomy" id="821"/>
    <lineage>
        <taxon>Bacteria</taxon>
        <taxon>Pseudomonadati</taxon>
        <taxon>Bacteroidota</taxon>
        <taxon>Bacteroidia</taxon>
        <taxon>Bacteroidales</taxon>
        <taxon>Bacteroidaceae</taxon>
        <taxon>Phocaeicola</taxon>
    </lineage>
</organism>
<dbReference type="Proteomes" id="UP000186631">
    <property type="component" value="Unassembled WGS sequence"/>
</dbReference>
<evidence type="ECO:0000256" key="10">
    <source>
        <dbReference type="ARBA" id="ARBA00023034"/>
    </source>
</evidence>
<keyword evidence="7" id="KW-0256">Endoplasmic reticulum</keyword>
<dbReference type="InterPro" id="IPR043538">
    <property type="entry name" value="XYLT"/>
</dbReference>
<sequence>MKKHAYLIIAHDNWKILEKLLILLDDKRNDIYLHIDRKSNLINFSNNVHNANLFVFHEIDVRWGDISLIQVEFFLFKTAYCKGNYSYYHLISGSDLPLKTQDEIHAFFDAHYPTEFIGFSLEMTCDDRVNRAYIFPKYQRIKNRYGNKLLGSLRSFCAFLQKILNYNHYKLKDKLMIGPEWVSITEQSVSLILSKEKVIMKQYRFASCGDEVYKQTIIGNSFLFNYVYDKNDDYKGCMRYIDWTRGNPYIFRSADFEQLMSSDRMFARKFDEKVDFDIVERIFEVLNGQTSDSKMKYYF</sequence>
<reference evidence="15 16" key="1">
    <citation type="journal article" date="2016" name="Nat. Biotechnol.">
        <title>Measurement of bacterial replication rates in microbial communities.</title>
        <authorList>
            <person name="Brown C.T."/>
            <person name="Olm M.R."/>
            <person name="Thomas B.C."/>
            <person name="Banfield J.F."/>
        </authorList>
    </citation>
    <scope>NUCLEOTIDE SEQUENCE [LARGE SCALE GENOMIC DNA]</scope>
    <source>
        <strain evidence="15">42_262</strain>
    </source>
</reference>
<evidence type="ECO:0000256" key="9">
    <source>
        <dbReference type="ARBA" id="ARBA00022989"/>
    </source>
</evidence>
<dbReference type="GO" id="GO:0030158">
    <property type="term" value="F:protein xylosyltransferase activity"/>
    <property type="evidence" value="ECO:0007669"/>
    <property type="project" value="InterPro"/>
</dbReference>
<dbReference type="PANTHER" id="PTHR46025">
    <property type="entry name" value="XYLOSYLTRANSFERASE OXT"/>
    <property type="match status" value="1"/>
</dbReference>
<dbReference type="DNASU" id="5302695"/>
<keyword evidence="8" id="KW-0735">Signal-anchor</keyword>
<evidence type="ECO:0000256" key="12">
    <source>
        <dbReference type="ARBA" id="ARBA00023157"/>
    </source>
</evidence>
<comment type="subcellular location">
    <subcellularLocation>
        <location evidence="2">Endoplasmic reticulum membrane</location>
        <topology evidence="2">Single-pass type II membrane protein</topology>
    </subcellularLocation>
    <subcellularLocation>
        <location evidence="1">Golgi apparatus membrane</location>
        <topology evidence="1">Single-pass type II membrane protein</topology>
    </subcellularLocation>
</comment>
<evidence type="ECO:0000256" key="13">
    <source>
        <dbReference type="ARBA" id="ARBA00023180"/>
    </source>
</evidence>
<evidence type="ECO:0000256" key="8">
    <source>
        <dbReference type="ARBA" id="ARBA00022968"/>
    </source>
</evidence>
<evidence type="ECO:0000256" key="5">
    <source>
        <dbReference type="ARBA" id="ARBA00022692"/>
    </source>
</evidence>
<accession>A0A1Q6JIV8</accession>
<keyword evidence="6" id="KW-0479">Metal-binding</keyword>
<evidence type="ECO:0000313" key="15">
    <source>
        <dbReference type="EMBL" id="OKZ53030.1"/>
    </source>
</evidence>
<evidence type="ECO:0000256" key="2">
    <source>
        <dbReference type="ARBA" id="ARBA00004648"/>
    </source>
</evidence>
<evidence type="ECO:0000256" key="14">
    <source>
        <dbReference type="ARBA" id="ARBA00042865"/>
    </source>
</evidence>
<dbReference type="InterPro" id="IPR003406">
    <property type="entry name" value="Glyco_trans_14"/>
</dbReference>
<dbReference type="GO" id="GO:0015012">
    <property type="term" value="P:heparan sulfate proteoglycan biosynthetic process"/>
    <property type="evidence" value="ECO:0007669"/>
    <property type="project" value="TreeGrafter"/>
</dbReference>
<dbReference type="Pfam" id="PF02485">
    <property type="entry name" value="Branch"/>
    <property type="match status" value="1"/>
</dbReference>
<keyword evidence="13" id="KW-0325">Glycoprotein</keyword>
<keyword evidence="10" id="KW-0333">Golgi apparatus</keyword>
<dbReference type="RefSeq" id="WP_011965292.1">
    <property type="nucleotide sequence ID" value="NZ_CBCRWF010000005.1"/>
</dbReference>
<evidence type="ECO:0000256" key="7">
    <source>
        <dbReference type="ARBA" id="ARBA00022824"/>
    </source>
</evidence>
<keyword evidence="5" id="KW-0812">Transmembrane</keyword>
<keyword evidence="4 15" id="KW-0808">Transferase</keyword>
<proteinExistence type="predicted"/>